<feature type="transmembrane region" description="Helical" evidence="1">
    <location>
        <begin position="35"/>
        <end position="52"/>
    </location>
</feature>
<evidence type="ECO:0000313" key="3">
    <source>
        <dbReference type="Proteomes" id="UP000334990"/>
    </source>
</evidence>
<gene>
    <name evidence="2" type="ORF">Acor_15870</name>
</gene>
<evidence type="ECO:0000313" key="2">
    <source>
        <dbReference type="EMBL" id="GER99523.1"/>
    </source>
</evidence>
<dbReference type="Proteomes" id="UP000334990">
    <property type="component" value="Unassembled WGS sequence"/>
</dbReference>
<keyword evidence="1" id="KW-1133">Transmembrane helix</keyword>
<reference evidence="2 3" key="1">
    <citation type="submission" date="2019-10" db="EMBL/GenBank/DDBJ databases">
        <title>Whole genome shotgun sequence of Acrocarpospora corrugata NBRC 13972.</title>
        <authorList>
            <person name="Ichikawa N."/>
            <person name="Kimura A."/>
            <person name="Kitahashi Y."/>
            <person name="Komaki H."/>
            <person name="Oguchi A."/>
        </authorList>
    </citation>
    <scope>NUCLEOTIDE SEQUENCE [LARGE SCALE GENOMIC DNA]</scope>
    <source>
        <strain evidence="2 3">NBRC 13972</strain>
    </source>
</reference>
<keyword evidence="1" id="KW-0472">Membrane</keyword>
<name>A0A5M3VSM5_9ACTN</name>
<dbReference type="EMBL" id="BLAD01000040">
    <property type="protein sequence ID" value="GER99523.1"/>
    <property type="molecule type" value="Genomic_DNA"/>
</dbReference>
<sequence length="53" mass="5305">MGVRVITAPRTAGVLLAVAAALAAASQVWPGRVDLLAWILMGVIAGFSLSGSV</sequence>
<accession>A0A5M3VSM5</accession>
<proteinExistence type="predicted"/>
<keyword evidence="3" id="KW-1185">Reference proteome</keyword>
<organism evidence="2 3">
    <name type="scientific">Acrocarpospora corrugata</name>
    <dbReference type="NCBI Taxonomy" id="35763"/>
    <lineage>
        <taxon>Bacteria</taxon>
        <taxon>Bacillati</taxon>
        <taxon>Actinomycetota</taxon>
        <taxon>Actinomycetes</taxon>
        <taxon>Streptosporangiales</taxon>
        <taxon>Streptosporangiaceae</taxon>
        <taxon>Acrocarpospora</taxon>
    </lineage>
</organism>
<protein>
    <submittedName>
        <fullName evidence="2">Uncharacterized protein</fullName>
    </submittedName>
</protein>
<keyword evidence="1" id="KW-0812">Transmembrane</keyword>
<dbReference type="RefSeq" id="WP_155335907.1">
    <property type="nucleotide sequence ID" value="NZ_BAAABN010000042.1"/>
</dbReference>
<evidence type="ECO:0000256" key="1">
    <source>
        <dbReference type="SAM" id="Phobius"/>
    </source>
</evidence>
<comment type="caution">
    <text evidence="2">The sequence shown here is derived from an EMBL/GenBank/DDBJ whole genome shotgun (WGS) entry which is preliminary data.</text>
</comment>
<dbReference type="AlphaFoldDB" id="A0A5M3VSM5"/>